<proteinExistence type="predicted"/>
<dbReference type="EMBL" id="QTSX02005746">
    <property type="protein sequence ID" value="KAJ9058046.1"/>
    <property type="molecule type" value="Genomic_DNA"/>
</dbReference>
<protein>
    <submittedName>
        <fullName evidence="1">Uncharacterized protein</fullName>
    </submittedName>
</protein>
<comment type="caution">
    <text evidence="1">The sequence shown here is derived from an EMBL/GenBank/DDBJ whole genome shotgun (WGS) entry which is preliminary data.</text>
</comment>
<accession>A0ACC2S6Z5</accession>
<organism evidence="1 2">
    <name type="scientific">Entomophthora muscae</name>
    <dbReference type="NCBI Taxonomy" id="34485"/>
    <lineage>
        <taxon>Eukaryota</taxon>
        <taxon>Fungi</taxon>
        <taxon>Fungi incertae sedis</taxon>
        <taxon>Zoopagomycota</taxon>
        <taxon>Entomophthoromycotina</taxon>
        <taxon>Entomophthoromycetes</taxon>
        <taxon>Entomophthorales</taxon>
        <taxon>Entomophthoraceae</taxon>
        <taxon>Entomophthora</taxon>
    </lineage>
</organism>
<evidence type="ECO:0000313" key="1">
    <source>
        <dbReference type="EMBL" id="KAJ9058046.1"/>
    </source>
</evidence>
<gene>
    <name evidence="1" type="ORF">DSO57_1016387</name>
</gene>
<dbReference type="Proteomes" id="UP001165960">
    <property type="component" value="Unassembled WGS sequence"/>
</dbReference>
<evidence type="ECO:0000313" key="2">
    <source>
        <dbReference type="Proteomes" id="UP001165960"/>
    </source>
</evidence>
<sequence>MLENLHSTIQGPVIDFPKFDIVLGLDWLQKNNPHVDWATSVLTVKCEGVNHQIYPDSVDQLLCDHVFVRITKTLDEKENLKAIDWDSCQYEIIHFKDHQDTFTPQDCKIVARHPEIFKEALPGLSPECHVLRRGTDTQRGILTLGLGLY</sequence>
<keyword evidence="2" id="KW-1185">Reference proteome</keyword>
<reference evidence="1" key="1">
    <citation type="submission" date="2022-04" db="EMBL/GenBank/DDBJ databases">
        <title>Genome of the entomopathogenic fungus Entomophthora muscae.</title>
        <authorList>
            <person name="Elya C."/>
            <person name="Lovett B.R."/>
            <person name="Lee E."/>
            <person name="Macias A.M."/>
            <person name="Hajek A.E."/>
            <person name="De Bivort B.L."/>
            <person name="Kasson M.T."/>
            <person name="De Fine Licht H.H."/>
            <person name="Stajich J.E."/>
        </authorList>
    </citation>
    <scope>NUCLEOTIDE SEQUENCE</scope>
    <source>
        <strain evidence="1">Berkeley</strain>
    </source>
</reference>
<name>A0ACC2S6Z5_9FUNG</name>